<evidence type="ECO:0000313" key="2">
    <source>
        <dbReference type="Proteomes" id="UP000266568"/>
    </source>
</evidence>
<dbReference type="Proteomes" id="UP000266568">
    <property type="component" value="Unassembled WGS sequence"/>
</dbReference>
<dbReference type="Pfam" id="PF05673">
    <property type="entry name" value="DUF815"/>
    <property type="match status" value="1"/>
</dbReference>
<dbReference type="RefSeq" id="WP_119037701.1">
    <property type="nucleotide sequence ID" value="NZ_QXDC01000006.1"/>
</dbReference>
<proteinExistence type="predicted"/>
<keyword evidence="2" id="KW-1185">Reference proteome</keyword>
<dbReference type="Gene3D" id="3.40.50.300">
    <property type="entry name" value="P-loop containing nucleotide triphosphate hydrolases"/>
    <property type="match status" value="1"/>
</dbReference>
<reference evidence="1 2" key="1">
    <citation type="submission" date="2018-08" db="EMBL/GenBank/DDBJ databases">
        <title>Genomic Encyclopedia of Type Strains, Phase IV (KMG-IV): sequencing the most valuable type-strain genomes for metagenomic binning, comparative biology and taxonomic classification.</title>
        <authorList>
            <person name="Goeker M."/>
        </authorList>
    </citation>
    <scope>NUCLEOTIDE SEQUENCE [LARGE SCALE GENOMIC DNA]</scope>
    <source>
        <strain evidence="1 2">DSM 25527</strain>
    </source>
</reference>
<evidence type="ECO:0000313" key="1">
    <source>
        <dbReference type="EMBL" id="RIA35545.1"/>
    </source>
</evidence>
<protein>
    <submittedName>
        <fullName evidence="1">Uncharacterized protein</fullName>
    </submittedName>
</protein>
<dbReference type="OrthoDB" id="9812140at2"/>
<dbReference type="AlphaFoldDB" id="A0A397NLI5"/>
<dbReference type="EMBL" id="QXDC01000006">
    <property type="protein sequence ID" value="RIA35545.1"/>
    <property type="molecule type" value="Genomic_DNA"/>
</dbReference>
<dbReference type="SUPFAM" id="SSF52540">
    <property type="entry name" value="P-loop containing nucleoside triphosphate hydrolases"/>
    <property type="match status" value="1"/>
</dbReference>
<dbReference type="InterPro" id="IPR008533">
    <property type="entry name" value="DUF815"/>
</dbReference>
<organism evidence="1 2">
    <name type="scientific">Hephaestia caeni</name>
    <dbReference type="NCBI Taxonomy" id="645617"/>
    <lineage>
        <taxon>Bacteria</taxon>
        <taxon>Pseudomonadati</taxon>
        <taxon>Pseudomonadota</taxon>
        <taxon>Alphaproteobacteria</taxon>
        <taxon>Sphingomonadales</taxon>
        <taxon>Sphingomonadaceae</taxon>
        <taxon>Hephaestia</taxon>
    </lineage>
</organism>
<accession>A0A397NLI5</accession>
<gene>
    <name evidence="1" type="ORF">DFR49_4325</name>
</gene>
<comment type="caution">
    <text evidence="1">The sequence shown here is derived from an EMBL/GenBank/DDBJ whole genome shotgun (WGS) entry which is preliminary data.</text>
</comment>
<sequence>MTDPIDRIAAALERLAPPPPASADPLAHPAYVWRGDGLTAARQFAPLPLAMLHGVEMQKAALVANLDRLAARHAAQDVLMWGARGTGKSALVKSAVAHVQAAGGVLALIEVVTHRLDDLSALFDAIAPVDRAFALFIDDLGFDAAGDARALRSMLEGGAEARPANARLVVTSNRRHLVPRDIAEQESAINPRDSVDDHLALADRFGLSLGFHVVDQDGYLAIVRGYAEAYDLPFDPQEAIGWATRRGSRSGRVAWQYVVDLAGRNGKAL</sequence>
<dbReference type="InterPro" id="IPR027417">
    <property type="entry name" value="P-loop_NTPase"/>
</dbReference>
<name>A0A397NLI5_9SPHN</name>
<dbReference type="PANTHER" id="PTHR42935:SF1">
    <property type="entry name" value="SLR0930 PROTEIN"/>
    <property type="match status" value="1"/>
</dbReference>
<dbReference type="PANTHER" id="PTHR42935">
    <property type="entry name" value="SLR0930 PROTEIN"/>
    <property type="match status" value="1"/>
</dbReference>